<dbReference type="STRING" id="1108045.GORHZ_085_00380"/>
<sequence length="286" mass="31005">MGIRRVADARGRSAVRVHPALRSAEGSGHYFPVEITPHRTLAPHPTGAHDYPWSGCGHGPSVADGTCDGSATADDLTAGAVRKEATMFIQLIQGKVGDADGLQKCLDRWDTDLKPGATGYLGTTYGTTDDGTLVALARFESAEAARRNSDRPEQGEWWAETEKCFAGPVTFMDCPNVTEWLGGGSDDAGFVQIMEGHTTNIGRMRELLDQSADRVHEARPEIIGGLLCADDGDSYIEAVYFTSEAAAREAEKMEIPDDIRSLFEEEMQLMGDVAYYDLHQPHLVSA</sequence>
<gene>
    <name evidence="1" type="ORF">GORHZ_085_00380</name>
</gene>
<keyword evidence="2" id="KW-1185">Reference proteome</keyword>
<name>K6W8U8_9ACTN</name>
<organism evidence="1 2">
    <name type="scientific">Gordonia rhizosphera NBRC 16068</name>
    <dbReference type="NCBI Taxonomy" id="1108045"/>
    <lineage>
        <taxon>Bacteria</taxon>
        <taxon>Bacillati</taxon>
        <taxon>Actinomycetota</taxon>
        <taxon>Actinomycetes</taxon>
        <taxon>Mycobacteriales</taxon>
        <taxon>Gordoniaceae</taxon>
        <taxon>Gordonia</taxon>
    </lineage>
</organism>
<proteinExistence type="predicted"/>
<evidence type="ECO:0000313" key="2">
    <source>
        <dbReference type="Proteomes" id="UP000008363"/>
    </source>
</evidence>
<dbReference type="eggNOG" id="ENOG5030CYE">
    <property type="taxonomic scope" value="Bacteria"/>
</dbReference>
<protein>
    <recommendedName>
        <fullName evidence="3">ABM domain-containing protein</fullName>
    </recommendedName>
</protein>
<dbReference type="Proteomes" id="UP000008363">
    <property type="component" value="Unassembled WGS sequence"/>
</dbReference>
<accession>K6W8U8</accession>
<evidence type="ECO:0008006" key="3">
    <source>
        <dbReference type="Google" id="ProtNLM"/>
    </source>
</evidence>
<evidence type="ECO:0000313" key="1">
    <source>
        <dbReference type="EMBL" id="GAB90171.1"/>
    </source>
</evidence>
<dbReference type="AlphaFoldDB" id="K6W8U8"/>
<comment type="caution">
    <text evidence="1">The sequence shown here is derived from an EMBL/GenBank/DDBJ whole genome shotgun (WGS) entry which is preliminary data.</text>
</comment>
<reference evidence="1 2" key="1">
    <citation type="submission" date="2012-08" db="EMBL/GenBank/DDBJ databases">
        <title>Whole genome shotgun sequence of Gordonia rhizosphera NBRC 16068.</title>
        <authorList>
            <person name="Takarada H."/>
            <person name="Isaki S."/>
            <person name="Hosoyama A."/>
            <person name="Tsuchikane K."/>
            <person name="Katsumata H."/>
            <person name="Baba S."/>
            <person name="Ohji S."/>
            <person name="Yamazaki S."/>
            <person name="Fujita N."/>
        </authorList>
    </citation>
    <scope>NUCLEOTIDE SEQUENCE [LARGE SCALE GENOMIC DNA]</scope>
    <source>
        <strain evidence="1 2">NBRC 16068</strain>
    </source>
</reference>
<dbReference type="EMBL" id="BAHC01000085">
    <property type="protein sequence ID" value="GAB90171.1"/>
    <property type="molecule type" value="Genomic_DNA"/>
</dbReference>